<protein>
    <submittedName>
        <fullName evidence="1">Uncharacterized protein</fullName>
    </submittedName>
</protein>
<dbReference type="EMBL" id="JANRMS010000221">
    <property type="protein sequence ID" value="KAJ3543915.1"/>
    <property type="molecule type" value="Genomic_DNA"/>
</dbReference>
<accession>A0ACC1SPN1</accession>
<gene>
    <name evidence="1" type="ORF">NM208_g3325</name>
</gene>
<sequence length="432" mass="47368">MAEASDERALVIRVFLPNRAYNQPIYPKDDGLRRWLVVLGSFCVLIATFGYVNTFGVFLAYYKNHQLASNSISAINWIGSVQLFCMYFFAPFVGKAFDAGWFRLSFLIGSILHTVGMFALSVSETYAAIFFSQGICQGIGLGLIFLPSQAIISHWFRRQRALALGLAALGSSIGGVVFPVIMRQLLVSSTFENTVQVIGACTTVCLIVANITLATNQLPAEWRKVHMVDHNALTRTPFILFTVGSTLVMWGLYVPIFYLEAFGQAHHLSSDISYYSLSILNGASLFGRLFPNFLGDYFAPLTILTPMCFACGILTFVWLSCTKPALYITFTALYGFFSGGYVSLLPATVASFAPSVSVAGTWLGMVLFCVSFAGLTGTPITGAILDRTESAVVPGYWGPCVFGGSSLFLGSDRTKGYARHYGIFHSRRRKRL</sequence>
<keyword evidence="2" id="KW-1185">Reference proteome</keyword>
<evidence type="ECO:0000313" key="2">
    <source>
        <dbReference type="Proteomes" id="UP001148629"/>
    </source>
</evidence>
<reference evidence="1" key="1">
    <citation type="submission" date="2022-08" db="EMBL/GenBank/DDBJ databases">
        <title>Genome Sequence of Fusarium decemcellulare.</title>
        <authorList>
            <person name="Buettner E."/>
        </authorList>
    </citation>
    <scope>NUCLEOTIDE SEQUENCE</scope>
    <source>
        <strain evidence="1">Babe19</strain>
    </source>
</reference>
<comment type="caution">
    <text evidence="1">The sequence shown here is derived from an EMBL/GenBank/DDBJ whole genome shotgun (WGS) entry which is preliminary data.</text>
</comment>
<organism evidence="1 2">
    <name type="scientific">Fusarium decemcellulare</name>
    <dbReference type="NCBI Taxonomy" id="57161"/>
    <lineage>
        <taxon>Eukaryota</taxon>
        <taxon>Fungi</taxon>
        <taxon>Dikarya</taxon>
        <taxon>Ascomycota</taxon>
        <taxon>Pezizomycotina</taxon>
        <taxon>Sordariomycetes</taxon>
        <taxon>Hypocreomycetidae</taxon>
        <taxon>Hypocreales</taxon>
        <taxon>Nectriaceae</taxon>
        <taxon>Fusarium</taxon>
        <taxon>Fusarium decemcellulare species complex</taxon>
    </lineage>
</organism>
<proteinExistence type="predicted"/>
<name>A0ACC1SPN1_9HYPO</name>
<evidence type="ECO:0000313" key="1">
    <source>
        <dbReference type="EMBL" id="KAJ3543915.1"/>
    </source>
</evidence>
<dbReference type="Proteomes" id="UP001148629">
    <property type="component" value="Unassembled WGS sequence"/>
</dbReference>